<accession>A0A136PPP1</accession>
<dbReference type="InterPro" id="IPR051487">
    <property type="entry name" value="Ser/Thr_Proteases_Immune/Dev"/>
</dbReference>
<feature type="domain" description="Peptidase S1" evidence="2">
    <location>
        <begin position="17"/>
        <end position="222"/>
    </location>
</feature>
<dbReference type="Pfam" id="PF00089">
    <property type="entry name" value="Trypsin"/>
    <property type="match status" value="1"/>
</dbReference>
<dbReference type="SMART" id="SM00020">
    <property type="entry name" value="Tryp_SPc"/>
    <property type="match status" value="1"/>
</dbReference>
<dbReference type="EMBL" id="LRQV01000074">
    <property type="protein sequence ID" value="KXK60371.1"/>
    <property type="molecule type" value="Genomic_DNA"/>
</dbReference>
<dbReference type="AlphaFoldDB" id="A0A136PPP1"/>
<name>A0A136PPP1_9ACTN</name>
<dbReference type="InterPro" id="IPR043504">
    <property type="entry name" value="Peptidase_S1_PA_chymotrypsin"/>
</dbReference>
<gene>
    <name evidence="3" type="ORF">AWW66_19295</name>
</gene>
<evidence type="ECO:0000313" key="3">
    <source>
        <dbReference type="EMBL" id="KXK60371.1"/>
    </source>
</evidence>
<evidence type="ECO:0000256" key="1">
    <source>
        <dbReference type="ARBA" id="ARBA00023157"/>
    </source>
</evidence>
<comment type="caution">
    <text evidence="3">The sequence shown here is derived from an EMBL/GenBank/DDBJ whole genome shotgun (WGS) entry which is preliminary data.</text>
</comment>
<dbReference type="Proteomes" id="UP000070620">
    <property type="component" value="Unassembled WGS sequence"/>
</dbReference>
<sequence>MATLAAVTVPQAPAQAIIGGATAGHLRGAVQVNARGAYVCAGILIDTRWVLTAEHCVEAYSTQEVTVLAGSRERGAGQSRGVIRIEEFGLGDAALLQLGSAVTQMPPVAMIQPGLLPAINTNLAASGWGNTVANSPWSVLAPALRVCTVRVTNYGLNEDGVYQLQGVWSDGIQGSGDSGGPLSNGNHVAVGMTTHTRDQERAFLGIALGDPKLRHWIDFEKARQPAGG</sequence>
<dbReference type="Gene3D" id="2.40.10.10">
    <property type="entry name" value="Trypsin-like serine proteases"/>
    <property type="match status" value="2"/>
</dbReference>
<dbReference type="GO" id="GO:0006508">
    <property type="term" value="P:proteolysis"/>
    <property type="evidence" value="ECO:0007669"/>
    <property type="project" value="InterPro"/>
</dbReference>
<dbReference type="InterPro" id="IPR001314">
    <property type="entry name" value="Peptidase_S1A"/>
</dbReference>
<reference evidence="3 4" key="1">
    <citation type="submission" date="2016-01" db="EMBL/GenBank/DDBJ databases">
        <title>Whole genome sequence and analysis of Micromonospora rosaria DSM 803, which can produce antibacterial substance rosamicin.</title>
        <authorList>
            <person name="Yang H."/>
            <person name="He X."/>
            <person name="Zhu D."/>
        </authorList>
    </citation>
    <scope>NUCLEOTIDE SEQUENCE [LARGE SCALE GENOMIC DNA]</scope>
    <source>
        <strain evidence="3 4">DSM 803</strain>
    </source>
</reference>
<proteinExistence type="predicted"/>
<organism evidence="3 4">
    <name type="scientific">Micromonospora rosaria</name>
    <dbReference type="NCBI Taxonomy" id="47874"/>
    <lineage>
        <taxon>Bacteria</taxon>
        <taxon>Bacillati</taxon>
        <taxon>Actinomycetota</taxon>
        <taxon>Actinomycetes</taxon>
        <taxon>Micromonosporales</taxon>
        <taxon>Micromonosporaceae</taxon>
        <taxon>Micromonospora</taxon>
    </lineage>
</organism>
<dbReference type="PRINTS" id="PR00722">
    <property type="entry name" value="CHYMOTRYPSIN"/>
</dbReference>
<keyword evidence="1" id="KW-1015">Disulfide bond</keyword>
<dbReference type="PANTHER" id="PTHR24256">
    <property type="entry name" value="TRYPTASE-RELATED"/>
    <property type="match status" value="1"/>
</dbReference>
<dbReference type="PROSITE" id="PS50240">
    <property type="entry name" value="TRYPSIN_DOM"/>
    <property type="match status" value="1"/>
</dbReference>
<keyword evidence="4" id="KW-1185">Reference proteome</keyword>
<dbReference type="InterPro" id="IPR001254">
    <property type="entry name" value="Trypsin_dom"/>
</dbReference>
<protein>
    <recommendedName>
        <fullName evidence="2">Peptidase S1 domain-containing protein</fullName>
    </recommendedName>
</protein>
<evidence type="ECO:0000259" key="2">
    <source>
        <dbReference type="PROSITE" id="PS50240"/>
    </source>
</evidence>
<dbReference type="GO" id="GO:0004252">
    <property type="term" value="F:serine-type endopeptidase activity"/>
    <property type="evidence" value="ECO:0007669"/>
    <property type="project" value="InterPro"/>
</dbReference>
<evidence type="ECO:0000313" key="4">
    <source>
        <dbReference type="Proteomes" id="UP000070620"/>
    </source>
</evidence>
<dbReference type="SUPFAM" id="SSF50494">
    <property type="entry name" value="Trypsin-like serine proteases"/>
    <property type="match status" value="1"/>
</dbReference>
<dbReference type="InterPro" id="IPR009003">
    <property type="entry name" value="Peptidase_S1_PA"/>
</dbReference>